<evidence type="ECO:0000256" key="1">
    <source>
        <dbReference type="SAM" id="MobiDB-lite"/>
    </source>
</evidence>
<comment type="caution">
    <text evidence="2">The sequence shown here is derived from an EMBL/GenBank/DDBJ whole genome shotgun (WGS) entry which is preliminary data.</text>
</comment>
<name>A0A8H7XY45_PSICU</name>
<accession>A0A8H7XY45</accession>
<organism evidence="2">
    <name type="scientific">Psilocybe cubensis</name>
    <name type="common">Psychedelic mushroom</name>
    <name type="synonym">Stropharia cubensis</name>
    <dbReference type="NCBI Taxonomy" id="181762"/>
    <lineage>
        <taxon>Eukaryota</taxon>
        <taxon>Fungi</taxon>
        <taxon>Dikarya</taxon>
        <taxon>Basidiomycota</taxon>
        <taxon>Agaricomycotina</taxon>
        <taxon>Agaricomycetes</taxon>
        <taxon>Agaricomycetidae</taxon>
        <taxon>Agaricales</taxon>
        <taxon>Agaricineae</taxon>
        <taxon>Strophariaceae</taxon>
        <taxon>Psilocybe</taxon>
    </lineage>
</organism>
<sequence length="62" mass="7008">MEAGISDEDYMKINDSNSNTGELERPDTPIYIDQPKKKVEAQPQSPRPKPGPIPKKRQWGIS</sequence>
<reference evidence="2" key="1">
    <citation type="submission" date="2021-02" db="EMBL/GenBank/DDBJ databases">
        <title>Psilocybe cubensis genome.</title>
        <authorList>
            <person name="Mckernan K.J."/>
            <person name="Crawford S."/>
            <person name="Trippe A."/>
            <person name="Kane L.T."/>
            <person name="Mclaughlin S."/>
        </authorList>
    </citation>
    <scope>NUCLEOTIDE SEQUENCE [LARGE SCALE GENOMIC DNA]</scope>
    <source>
        <strain evidence="2">MGC-MH-2018</strain>
    </source>
</reference>
<proteinExistence type="predicted"/>
<dbReference type="EMBL" id="JAFIQS010000006">
    <property type="protein sequence ID" value="KAG5167758.1"/>
    <property type="molecule type" value="Genomic_DNA"/>
</dbReference>
<feature type="region of interest" description="Disordered" evidence="1">
    <location>
        <begin position="1"/>
        <end position="62"/>
    </location>
</feature>
<protein>
    <submittedName>
        <fullName evidence="2">Uncharacterized protein</fullName>
    </submittedName>
</protein>
<dbReference type="AlphaFoldDB" id="A0A8H7XY45"/>
<gene>
    <name evidence="2" type="ORF">JR316_006349</name>
</gene>
<evidence type="ECO:0000313" key="2">
    <source>
        <dbReference type="EMBL" id="KAG5167758.1"/>
    </source>
</evidence>